<keyword evidence="1" id="KW-0472">Membrane</keyword>
<keyword evidence="1" id="KW-1133">Transmembrane helix</keyword>
<feature type="transmembrane region" description="Helical" evidence="1">
    <location>
        <begin position="12"/>
        <end position="31"/>
    </location>
</feature>
<dbReference type="EMBL" id="NGUP01000007">
    <property type="protein sequence ID" value="OWS68760.1"/>
    <property type="molecule type" value="Genomic_DNA"/>
</dbReference>
<dbReference type="AlphaFoldDB" id="A0A254PQC6"/>
<comment type="caution">
    <text evidence="2">The sequence shown here is derived from an EMBL/GenBank/DDBJ whole genome shotgun (WGS) entry which is preliminary data.</text>
</comment>
<accession>A0A254PQC6</accession>
<organism evidence="2 3">
    <name type="scientific">Polynucleobacter campilacus</name>
    <dbReference type="NCBI Taxonomy" id="1743163"/>
    <lineage>
        <taxon>Bacteria</taxon>
        <taxon>Pseudomonadati</taxon>
        <taxon>Pseudomonadota</taxon>
        <taxon>Betaproteobacteria</taxon>
        <taxon>Burkholderiales</taxon>
        <taxon>Burkholderiaceae</taxon>
        <taxon>Polynucleobacter</taxon>
    </lineage>
</organism>
<dbReference type="Proteomes" id="UP000197528">
    <property type="component" value="Unassembled WGS sequence"/>
</dbReference>
<protein>
    <submittedName>
        <fullName evidence="2">Uncharacterized protein</fullName>
    </submittedName>
</protein>
<name>A0A254PQC6_9BURK</name>
<evidence type="ECO:0000313" key="3">
    <source>
        <dbReference type="Proteomes" id="UP000197528"/>
    </source>
</evidence>
<evidence type="ECO:0000313" key="2">
    <source>
        <dbReference type="EMBL" id="OWS68760.1"/>
    </source>
</evidence>
<reference evidence="2 3" key="1">
    <citation type="submission" date="2017-05" db="EMBL/GenBank/DDBJ databases">
        <title>Genome of Polynucleobacter sp. MWH-Feld-100.</title>
        <authorList>
            <person name="Hahn M.W."/>
        </authorList>
    </citation>
    <scope>NUCLEOTIDE SEQUENCE [LARGE SCALE GENOMIC DNA]</scope>
    <source>
        <strain evidence="2 3">MWH-Feld-100</strain>
    </source>
</reference>
<evidence type="ECO:0000256" key="1">
    <source>
        <dbReference type="SAM" id="Phobius"/>
    </source>
</evidence>
<dbReference type="RefSeq" id="WP_088526259.1">
    <property type="nucleotide sequence ID" value="NZ_NGUP01000007.1"/>
</dbReference>
<keyword evidence="3" id="KW-1185">Reference proteome</keyword>
<sequence length="70" mass="7623">MSKTSQRFSTIKLLFEIACAAGGFGMGLLFAKQLDLGVVPGVFMGLMGAIFTFILAQGMTAFIFRILRRD</sequence>
<feature type="transmembrane region" description="Helical" evidence="1">
    <location>
        <begin position="43"/>
        <end position="67"/>
    </location>
</feature>
<gene>
    <name evidence="2" type="ORF">CBI31_09990</name>
</gene>
<keyword evidence="1" id="KW-0812">Transmembrane</keyword>
<proteinExistence type="predicted"/>